<sequence>MPRYDGPGGSGSGDSLYVAPEALARDGRYIHEPADRMDALVEWYESVRRPLGTPWGEGDDFARQMNDVLQPLEENLMLYLRSTAGLLRSTSERTEGTARNYANADEDAENRAQRIGDEVPGGLPGRR</sequence>
<name>A0A1M6MJC7_9ACTN</name>
<dbReference type="AlphaFoldDB" id="A0A1M6MJC7"/>
<organism evidence="2 3">
    <name type="scientific">Nocardiopsis flavescens</name>
    <dbReference type="NCBI Taxonomy" id="758803"/>
    <lineage>
        <taxon>Bacteria</taxon>
        <taxon>Bacillati</taxon>
        <taxon>Actinomycetota</taxon>
        <taxon>Actinomycetes</taxon>
        <taxon>Streptosporangiales</taxon>
        <taxon>Nocardiopsidaceae</taxon>
        <taxon>Nocardiopsis</taxon>
    </lineage>
</organism>
<gene>
    <name evidence="2" type="ORF">SAMN05421803_11080</name>
</gene>
<feature type="region of interest" description="Disordered" evidence="1">
    <location>
        <begin position="90"/>
        <end position="127"/>
    </location>
</feature>
<evidence type="ECO:0000313" key="2">
    <source>
        <dbReference type="EMBL" id="SHJ83589.1"/>
    </source>
</evidence>
<proteinExistence type="predicted"/>
<accession>A0A1M6MJC7</accession>
<evidence type="ECO:0008006" key="4">
    <source>
        <dbReference type="Google" id="ProtNLM"/>
    </source>
</evidence>
<protein>
    <recommendedName>
        <fullName evidence="4">Excreted virulence factor EspC, type VII ESX diderm</fullName>
    </recommendedName>
</protein>
<evidence type="ECO:0000256" key="1">
    <source>
        <dbReference type="SAM" id="MobiDB-lite"/>
    </source>
</evidence>
<reference evidence="2 3" key="1">
    <citation type="submission" date="2016-11" db="EMBL/GenBank/DDBJ databases">
        <authorList>
            <person name="Jaros S."/>
            <person name="Januszkiewicz K."/>
            <person name="Wedrychowicz H."/>
        </authorList>
    </citation>
    <scope>NUCLEOTIDE SEQUENCE [LARGE SCALE GENOMIC DNA]</scope>
    <source>
        <strain evidence="2 3">CGMCC 4.5723</strain>
    </source>
</reference>
<dbReference type="EMBL" id="FQZK01000010">
    <property type="protein sequence ID" value="SHJ83589.1"/>
    <property type="molecule type" value="Genomic_DNA"/>
</dbReference>
<keyword evidence="3" id="KW-1185">Reference proteome</keyword>
<dbReference type="RefSeq" id="WP_073380365.1">
    <property type="nucleotide sequence ID" value="NZ_FQZK01000010.1"/>
</dbReference>
<dbReference type="Proteomes" id="UP000184452">
    <property type="component" value="Unassembled WGS sequence"/>
</dbReference>
<dbReference type="STRING" id="758803.SAMN05421803_11080"/>
<evidence type="ECO:0000313" key="3">
    <source>
        <dbReference type="Proteomes" id="UP000184452"/>
    </source>
</evidence>